<dbReference type="RefSeq" id="WP_016389476.1">
    <property type="nucleotide sequence ID" value="NZ_FQZJ01000004.1"/>
</dbReference>
<feature type="transmembrane region" description="Helical" evidence="1">
    <location>
        <begin position="128"/>
        <end position="149"/>
    </location>
</feature>
<evidence type="ECO:0000256" key="1">
    <source>
        <dbReference type="SAM" id="Phobius"/>
    </source>
</evidence>
<evidence type="ECO:0000313" key="3">
    <source>
        <dbReference type="Proteomes" id="UP000015462"/>
    </source>
</evidence>
<comment type="caution">
    <text evidence="2">The sequence shown here is derived from an EMBL/GenBank/DDBJ whole genome shotgun (WGS) entry which is preliminary data.</text>
</comment>
<dbReference type="Proteomes" id="UP000015462">
    <property type="component" value="Unassembled WGS sequence"/>
</dbReference>
<reference evidence="2 3" key="1">
    <citation type="journal article" date="2013" name="Genome Announc.">
        <title>Genome Sequence of the Pyrene- and Fluoranthene-Degrading Bacterium Cycloclasticus sp. Strain PY97M.</title>
        <authorList>
            <person name="Cui Z."/>
            <person name="Xu G."/>
            <person name="Li Q."/>
            <person name="Gao W."/>
            <person name="Zheng L."/>
        </authorList>
    </citation>
    <scope>NUCLEOTIDE SEQUENCE [LARGE SCALE GENOMIC DNA]</scope>
    <source>
        <strain evidence="2 3">PY97M</strain>
    </source>
</reference>
<feature type="transmembrane region" description="Helical" evidence="1">
    <location>
        <begin position="6"/>
        <end position="27"/>
    </location>
</feature>
<protein>
    <recommendedName>
        <fullName evidence="4">Transporter family-2 protein</fullName>
    </recommendedName>
</protein>
<dbReference type="AlphaFoldDB" id="A0AB33Z3Z5"/>
<feature type="transmembrane region" description="Helical" evidence="1">
    <location>
        <begin position="39"/>
        <end position="59"/>
    </location>
</feature>
<keyword evidence="3" id="KW-1185">Reference proteome</keyword>
<keyword evidence="1" id="KW-0812">Transmembrane</keyword>
<gene>
    <name evidence="2" type="ORF">L196_00365</name>
</gene>
<evidence type="ECO:0000313" key="2">
    <source>
        <dbReference type="EMBL" id="EPD13906.1"/>
    </source>
</evidence>
<evidence type="ECO:0008006" key="4">
    <source>
        <dbReference type="Google" id="ProtNLM"/>
    </source>
</evidence>
<name>A0AB33Z3Z5_9GAMM</name>
<dbReference type="PANTHER" id="PTHR34821">
    <property type="entry name" value="INNER MEMBRANE PROTEIN YDCZ"/>
    <property type="match status" value="1"/>
</dbReference>
<dbReference type="GO" id="GO:0005886">
    <property type="term" value="C:plasma membrane"/>
    <property type="evidence" value="ECO:0007669"/>
    <property type="project" value="TreeGrafter"/>
</dbReference>
<proteinExistence type="predicted"/>
<sequence>MNIVGQNFIYAAVMFLAGVGIPIMGALSGGLGARLQSPALAAVILFVVGFVIAGVYLFVVEGLPSGLPDASIPIQYYLGGVFIIFYTLGITYIGPKFGIGNAVCFVLLGQLISMTVIDHFGLLSSLQYSITMQRFVGLLFMATGVFLVVKRF</sequence>
<dbReference type="InterPro" id="IPR006750">
    <property type="entry name" value="YdcZ"/>
</dbReference>
<accession>A0AB33Z3Z5</accession>
<feature type="transmembrane region" description="Helical" evidence="1">
    <location>
        <begin position="102"/>
        <end position="122"/>
    </location>
</feature>
<dbReference type="Pfam" id="PF04657">
    <property type="entry name" value="DMT_YdcZ"/>
    <property type="match status" value="1"/>
</dbReference>
<keyword evidence="1" id="KW-1133">Transmembrane helix</keyword>
<dbReference type="PANTHER" id="PTHR34821:SF2">
    <property type="entry name" value="INNER MEMBRANE PROTEIN YDCZ"/>
    <property type="match status" value="1"/>
</dbReference>
<dbReference type="EMBL" id="ASHL01000001">
    <property type="protein sequence ID" value="EPD13906.1"/>
    <property type="molecule type" value="Genomic_DNA"/>
</dbReference>
<feature type="transmembrane region" description="Helical" evidence="1">
    <location>
        <begin position="74"/>
        <end position="95"/>
    </location>
</feature>
<keyword evidence="1" id="KW-0472">Membrane</keyword>
<organism evidence="2 3">
    <name type="scientific">Cycloclasticus pugetii</name>
    <dbReference type="NCBI Taxonomy" id="34068"/>
    <lineage>
        <taxon>Bacteria</taxon>
        <taxon>Pseudomonadati</taxon>
        <taxon>Pseudomonadota</taxon>
        <taxon>Gammaproteobacteria</taxon>
        <taxon>Thiotrichales</taxon>
        <taxon>Piscirickettsiaceae</taxon>
        <taxon>Cycloclasticus</taxon>
    </lineage>
</organism>